<dbReference type="RefSeq" id="XP_018062020.1">
    <property type="nucleotide sequence ID" value="XM_018220889.1"/>
</dbReference>
<feature type="transmembrane region" description="Helical" evidence="8">
    <location>
        <begin position="282"/>
        <end position="301"/>
    </location>
</feature>
<dbReference type="Gene3D" id="2.60.40.1210">
    <property type="entry name" value="Cellobiose dehydrogenase, cytochrome domain"/>
    <property type="match status" value="1"/>
</dbReference>
<gene>
    <name evidence="11" type="ORF">LY89DRAFT_742893</name>
</gene>
<evidence type="ECO:0000313" key="11">
    <source>
        <dbReference type="EMBL" id="KUJ07665.1"/>
    </source>
</evidence>
<dbReference type="OrthoDB" id="19261at2759"/>
<dbReference type="CDD" id="cd08760">
    <property type="entry name" value="Cyt_b561_FRRS1_like"/>
    <property type="match status" value="1"/>
</dbReference>
<dbReference type="GO" id="GO:0016020">
    <property type="term" value="C:membrane"/>
    <property type="evidence" value="ECO:0007669"/>
    <property type="project" value="UniProtKB-SubCell"/>
</dbReference>
<evidence type="ECO:0000256" key="5">
    <source>
        <dbReference type="ARBA" id="ARBA00022989"/>
    </source>
</evidence>
<proteinExistence type="predicted"/>
<dbReference type="InParanoid" id="A0A132B5H9"/>
<dbReference type="STRING" id="149040.A0A132B5H9"/>
<dbReference type="InterPro" id="IPR005018">
    <property type="entry name" value="DOMON_domain"/>
</dbReference>
<feature type="transmembrane region" description="Helical" evidence="8">
    <location>
        <begin position="384"/>
        <end position="405"/>
    </location>
</feature>
<keyword evidence="12" id="KW-1185">Reference proteome</keyword>
<evidence type="ECO:0000256" key="7">
    <source>
        <dbReference type="SAM" id="MobiDB-lite"/>
    </source>
</evidence>
<keyword evidence="3 8" id="KW-0812">Transmembrane</keyword>
<evidence type="ECO:0000256" key="9">
    <source>
        <dbReference type="SAM" id="SignalP"/>
    </source>
</evidence>
<feature type="compositionally biased region" description="Basic residues" evidence="7">
    <location>
        <begin position="457"/>
        <end position="470"/>
    </location>
</feature>
<feature type="chain" id="PRO_5007287895" evidence="9">
    <location>
        <begin position="23"/>
        <end position="470"/>
    </location>
</feature>
<dbReference type="KEGG" id="psco:LY89DRAFT_742893"/>
<name>A0A132B5H9_MOLSC</name>
<dbReference type="Proteomes" id="UP000070700">
    <property type="component" value="Unassembled WGS sequence"/>
</dbReference>
<feature type="signal peptide" evidence="9">
    <location>
        <begin position="1"/>
        <end position="22"/>
    </location>
</feature>
<evidence type="ECO:0000256" key="6">
    <source>
        <dbReference type="ARBA" id="ARBA00023136"/>
    </source>
</evidence>
<dbReference type="EMBL" id="KQ947439">
    <property type="protein sequence ID" value="KUJ07665.1"/>
    <property type="molecule type" value="Genomic_DNA"/>
</dbReference>
<evidence type="ECO:0000256" key="8">
    <source>
        <dbReference type="SAM" id="Phobius"/>
    </source>
</evidence>
<dbReference type="Pfam" id="PF16010">
    <property type="entry name" value="CDH-cyt"/>
    <property type="match status" value="1"/>
</dbReference>
<dbReference type="SUPFAM" id="SSF49344">
    <property type="entry name" value="CBD9-like"/>
    <property type="match status" value="1"/>
</dbReference>
<dbReference type="CDD" id="cd09630">
    <property type="entry name" value="CDH_like_cytochrome"/>
    <property type="match status" value="1"/>
</dbReference>
<evidence type="ECO:0000256" key="2">
    <source>
        <dbReference type="ARBA" id="ARBA00022448"/>
    </source>
</evidence>
<sequence length="470" mass="48718">MRITRKESAGALLASLASTTSALATFSPGPSYSVGIPSSSEISSSSTGALYFQLSAPTSYQWVGLGIGSQMSGSTIFVMYTDGTGNVTISARDGGGGHVEPTPDSGIQAGVTLLAGSGVVSGKMIANVKCTTCKLDSSSSSTSSPWIAAWNTGSAINSASLSYTIAQHSTSNYRQFDFDLTQASISSDANPFVSSSSTTGSSSSGTATGSSPSSTASNGSSSGVNSGDNSGSSGAKVVGTSFTKIANYDKAHGIIMGVTVVLLFPLGAIFMRMGTSAWMHGAWQLVSLVALLVGFGLGIRLKDLRNYVGAPSSYPFGTVAFGPFFGGDFPGSSFGPNKTLNSAHTIFGIVIVSLFIIQPLFGIIHHIQFKRNQSRAGVSHLHIWYGRIIMAAAIVNGGLGLKLAANTKNGEIAYGVVAGVVGLIYILFAVFKRKGTPLMKEAMVEHGMGSADERESQRRHRRRGDGRRGY</sequence>
<keyword evidence="6 8" id="KW-0472">Membrane</keyword>
<dbReference type="InterPro" id="IPR015920">
    <property type="entry name" value="Cellobiose_DH-like_cyt"/>
</dbReference>
<dbReference type="PANTHER" id="PTHR47797:SF4">
    <property type="entry name" value="DOMON DOMAIN-CONTAINING PROTEIN"/>
    <property type="match status" value="1"/>
</dbReference>
<feature type="transmembrane region" description="Helical" evidence="8">
    <location>
        <begin position="411"/>
        <end position="431"/>
    </location>
</feature>
<dbReference type="Pfam" id="PF03188">
    <property type="entry name" value="Cytochrom_B561"/>
    <property type="match status" value="1"/>
</dbReference>
<keyword evidence="4" id="KW-0249">Electron transport</keyword>
<dbReference type="SMART" id="SM00664">
    <property type="entry name" value="DoH"/>
    <property type="match status" value="1"/>
</dbReference>
<dbReference type="AlphaFoldDB" id="A0A132B5H9"/>
<feature type="transmembrane region" description="Helical" evidence="8">
    <location>
        <begin position="343"/>
        <end position="364"/>
    </location>
</feature>
<dbReference type="GeneID" id="28830615"/>
<keyword evidence="9" id="KW-0732">Signal</keyword>
<evidence type="ECO:0000259" key="10">
    <source>
        <dbReference type="SMART" id="SM00664"/>
    </source>
</evidence>
<reference evidence="11 12" key="1">
    <citation type="submission" date="2015-10" db="EMBL/GenBank/DDBJ databases">
        <title>Full genome of DAOMC 229536 Phialocephala scopiformis, a fungal endophyte of spruce producing the potent anti-insectan compound rugulosin.</title>
        <authorList>
            <consortium name="DOE Joint Genome Institute"/>
            <person name="Walker A.K."/>
            <person name="Frasz S.L."/>
            <person name="Seifert K.A."/>
            <person name="Miller J.D."/>
            <person name="Mondo S.J."/>
            <person name="Labutti K."/>
            <person name="Lipzen A."/>
            <person name="Dockter R."/>
            <person name="Kennedy M."/>
            <person name="Grigoriev I.V."/>
            <person name="Spatafora J.W."/>
        </authorList>
    </citation>
    <scope>NUCLEOTIDE SEQUENCE [LARGE SCALE GENOMIC DNA]</scope>
    <source>
        <strain evidence="11 12">CBS 120377</strain>
    </source>
</reference>
<evidence type="ECO:0000256" key="3">
    <source>
        <dbReference type="ARBA" id="ARBA00022692"/>
    </source>
</evidence>
<feature type="transmembrane region" description="Helical" evidence="8">
    <location>
        <begin position="251"/>
        <end position="270"/>
    </location>
</feature>
<dbReference type="InterPro" id="IPR006593">
    <property type="entry name" value="Cyt_b561/ferric_Rdtase_TM"/>
</dbReference>
<dbReference type="PANTHER" id="PTHR47797">
    <property type="entry name" value="DEHYDROGENASE, PUTATIVE (AFU_ORTHOLOGUE AFUA_8G05805)-RELATED"/>
    <property type="match status" value="1"/>
</dbReference>
<evidence type="ECO:0000256" key="1">
    <source>
        <dbReference type="ARBA" id="ARBA00004370"/>
    </source>
</evidence>
<accession>A0A132B5H9</accession>
<organism evidence="11 12">
    <name type="scientific">Mollisia scopiformis</name>
    <name type="common">Conifer needle endophyte fungus</name>
    <name type="synonym">Phialocephala scopiformis</name>
    <dbReference type="NCBI Taxonomy" id="149040"/>
    <lineage>
        <taxon>Eukaryota</taxon>
        <taxon>Fungi</taxon>
        <taxon>Dikarya</taxon>
        <taxon>Ascomycota</taxon>
        <taxon>Pezizomycotina</taxon>
        <taxon>Leotiomycetes</taxon>
        <taxon>Helotiales</taxon>
        <taxon>Mollisiaceae</taxon>
        <taxon>Mollisia</taxon>
    </lineage>
</organism>
<feature type="region of interest" description="Disordered" evidence="7">
    <location>
        <begin position="449"/>
        <end position="470"/>
    </location>
</feature>
<evidence type="ECO:0000313" key="12">
    <source>
        <dbReference type="Proteomes" id="UP000070700"/>
    </source>
</evidence>
<protein>
    <submittedName>
        <fullName evidence="11">CBD9-like protein</fullName>
    </submittedName>
</protein>
<evidence type="ECO:0000256" key="4">
    <source>
        <dbReference type="ARBA" id="ARBA00022982"/>
    </source>
</evidence>
<keyword evidence="2" id="KW-0813">Transport</keyword>
<dbReference type="Gene3D" id="1.20.120.1770">
    <property type="match status" value="1"/>
</dbReference>
<keyword evidence="5 8" id="KW-1133">Transmembrane helix</keyword>
<feature type="region of interest" description="Disordered" evidence="7">
    <location>
        <begin position="196"/>
        <end position="233"/>
    </location>
</feature>
<comment type="subcellular location">
    <subcellularLocation>
        <location evidence="1">Membrane</location>
    </subcellularLocation>
</comment>
<feature type="domain" description="DOMON" evidence="10">
    <location>
        <begin position="62"/>
        <end position="151"/>
    </location>
</feature>